<organism evidence="1">
    <name type="scientific">Schlesneria paludicola</name>
    <dbReference type="NCBI Taxonomy" id="360056"/>
    <lineage>
        <taxon>Bacteria</taxon>
        <taxon>Pseudomonadati</taxon>
        <taxon>Planctomycetota</taxon>
        <taxon>Planctomycetia</taxon>
        <taxon>Planctomycetales</taxon>
        <taxon>Planctomycetaceae</taxon>
        <taxon>Schlesneria</taxon>
    </lineage>
</organism>
<evidence type="ECO:0000313" key="1">
    <source>
        <dbReference type="EMBL" id="HGT40350.1"/>
    </source>
</evidence>
<name>A0A7C4QWS5_9PLAN</name>
<sequence>MNPLELSSRITVLPIIHGSGDFAVEVRRRLLAEPFDCVAVPLPPSFQADVERAIDHLPQISLVMQEEPRDWSASAWTGEASTDRRVASYVPVDPCQGVIAALRIAREEHMARAFIDLETAHFEVYHAVMPDPYALKKVRAEAFAAAVLPSIGPLPAGQPRDRVRHMARQLRELERRYRRICCVCALGDWPWLCDAYRQGAAPGVAPDEVAATEIYAVDPSTSLFVLGELPYITGLYERARHELETDDNLSIDGVKSLLLTARDRYRQEFGQRARTISPKLLQIYFQYVRNLALLDRRLTPSMYQLVIAAQQIFGDQFAITLTEALREYPYGGQSPFPAVRCSVGRARLPDGDVVWLKTRLPGVAISWRTCRLKPKPVPIDQRQWRLRWNPFSQCSWPPEDVAIEKFRTHVKDAALALLGNDLARSEKFTTSLKDGLDIRETLRNWHTGDLYVKVCPPNRGSLDCVVMLFDVPADPRDYPWRVTWHAEHHDESTLALFATDFRSHMVGPGIGQATYGGAVFLFPPRPIPDIWHDPRFDFVDTLEERLLAAACFHARERHIAVLSAAIPGLGWKQLARRFGKKLIHVPLNRFSQEQIQQLRMFHVLNGKQVRSYAAHFIRKA</sequence>
<reference evidence="1" key="1">
    <citation type="journal article" date="2020" name="mSystems">
        <title>Genome- and Community-Level Interaction Insights into Carbon Utilization and Element Cycling Functions of Hydrothermarchaeota in Hydrothermal Sediment.</title>
        <authorList>
            <person name="Zhou Z."/>
            <person name="Liu Y."/>
            <person name="Xu W."/>
            <person name="Pan J."/>
            <person name="Luo Z.H."/>
            <person name="Li M."/>
        </authorList>
    </citation>
    <scope>NUCLEOTIDE SEQUENCE [LARGE SCALE GENOMIC DNA]</scope>
    <source>
        <strain evidence="1">SpSt-508</strain>
    </source>
</reference>
<proteinExistence type="predicted"/>
<comment type="caution">
    <text evidence="1">The sequence shown here is derived from an EMBL/GenBank/DDBJ whole genome shotgun (WGS) entry which is preliminary data.</text>
</comment>
<dbReference type="AlphaFoldDB" id="A0A7C4QWS5"/>
<dbReference type="EMBL" id="DSVQ01000016">
    <property type="protein sequence ID" value="HGT40350.1"/>
    <property type="molecule type" value="Genomic_DNA"/>
</dbReference>
<gene>
    <name evidence="1" type="ORF">ENS64_13980</name>
</gene>
<protein>
    <submittedName>
        <fullName evidence="1">Uncharacterized protein</fullName>
    </submittedName>
</protein>
<accession>A0A7C4QWS5</accession>